<dbReference type="Proteomes" id="UP000799437">
    <property type="component" value="Unassembled WGS sequence"/>
</dbReference>
<dbReference type="AlphaFoldDB" id="A0A6A6VQ39"/>
<feature type="signal peptide" evidence="1">
    <location>
        <begin position="1"/>
        <end position="18"/>
    </location>
</feature>
<dbReference type="RefSeq" id="XP_033595209.1">
    <property type="nucleotide sequence ID" value="XM_033740309.1"/>
</dbReference>
<accession>A0A6A6VQ39</accession>
<name>A0A6A6VQ39_9PEZI</name>
<evidence type="ECO:0000313" key="3">
    <source>
        <dbReference type="Proteomes" id="UP000799437"/>
    </source>
</evidence>
<dbReference type="GeneID" id="54481363"/>
<reference evidence="2" key="1">
    <citation type="journal article" date="2020" name="Stud. Mycol.">
        <title>101 Dothideomycetes genomes: a test case for predicting lifestyles and emergence of pathogens.</title>
        <authorList>
            <person name="Haridas S."/>
            <person name="Albert R."/>
            <person name="Binder M."/>
            <person name="Bloem J."/>
            <person name="Labutti K."/>
            <person name="Salamov A."/>
            <person name="Andreopoulos B."/>
            <person name="Baker S."/>
            <person name="Barry K."/>
            <person name="Bills G."/>
            <person name="Bluhm B."/>
            <person name="Cannon C."/>
            <person name="Castanera R."/>
            <person name="Culley D."/>
            <person name="Daum C."/>
            <person name="Ezra D."/>
            <person name="Gonzalez J."/>
            <person name="Henrissat B."/>
            <person name="Kuo A."/>
            <person name="Liang C."/>
            <person name="Lipzen A."/>
            <person name="Lutzoni F."/>
            <person name="Magnuson J."/>
            <person name="Mondo S."/>
            <person name="Nolan M."/>
            <person name="Ohm R."/>
            <person name="Pangilinan J."/>
            <person name="Park H.-J."/>
            <person name="Ramirez L."/>
            <person name="Alfaro M."/>
            <person name="Sun H."/>
            <person name="Tritt A."/>
            <person name="Yoshinaga Y."/>
            <person name="Zwiers L.-H."/>
            <person name="Turgeon B."/>
            <person name="Goodwin S."/>
            <person name="Spatafora J."/>
            <person name="Crous P."/>
            <person name="Grigoriev I."/>
        </authorList>
    </citation>
    <scope>NUCLEOTIDE SEQUENCE</scope>
    <source>
        <strain evidence="2">CBS 121739</strain>
    </source>
</reference>
<protein>
    <submittedName>
        <fullName evidence="2">Uncharacterized protein</fullName>
    </submittedName>
</protein>
<keyword evidence="1" id="KW-0732">Signal</keyword>
<gene>
    <name evidence="2" type="ORF">EJ05DRAFT_266170</name>
</gene>
<feature type="chain" id="PRO_5025545716" evidence="1">
    <location>
        <begin position="19"/>
        <end position="139"/>
    </location>
</feature>
<keyword evidence="3" id="KW-1185">Reference proteome</keyword>
<proteinExistence type="predicted"/>
<evidence type="ECO:0000256" key="1">
    <source>
        <dbReference type="SAM" id="SignalP"/>
    </source>
</evidence>
<organism evidence="2 3">
    <name type="scientific">Pseudovirgaria hyperparasitica</name>
    <dbReference type="NCBI Taxonomy" id="470096"/>
    <lineage>
        <taxon>Eukaryota</taxon>
        <taxon>Fungi</taxon>
        <taxon>Dikarya</taxon>
        <taxon>Ascomycota</taxon>
        <taxon>Pezizomycotina</taxon>
        <taxon>Dothideomycetes</taxon>
        <taxon>Dothideomycetes incertae sedis</taxon>
        <taxon>Acrospermales</taxon>
        <taxon>Acrospermaceae</taxon>
        <taxon>Pseudovirgaria</taxon>
    </lineage>
</organism>
<sequence>MVTILIAGVAAGLGGSLTVRNAKSSCPKFEPTPTDNPITTTPTGVMSSILSLSPTSDIFWQAAAKTGVSIPSTADFRYSAIGGAYFNAFYNKDSPNSDAMGLLAETFEMYLEACANLEYYIPNSTCQGAAWVARWRMVV</sequence>
<dbReference type="EMBL" id="ML996595">
    <property type="protein sequence ID" value="KAF2752758.1"/>
    <property type="molecule type" value="Genomic_DNA"/>
</dbReference>
<evidence type="ECO:0000313" key="2">
    <source>
        <dbReference type="EMBL" id="KAF2752758.1"/>
    </source>
</evidence>